<evidence type="ECO:0000313" key="3">
    <source>
        <dbReference type="Proteomes" id="UP001321760"/>
    </source>
</evidence>
<evidence type="ECO:0000256" key="1">
    <source>
        <dbReference type="SAM" id="SignalP"/>
    </source>
</evidence>
<dbReference type="Proteomes" id="UP001321760">
    <property type="component" value="Unassembled WGS sequence"/>
</dbReference>
<sequence>MGCVRMLLITLIIRSLAGRMVWVTALTVRGSEGPENSIERRGHERLLLPPQINDGHAAEYIAYHMGAEHHSSANGSPAQLV</sequence>
<keyword evidence="3" id="KW-1185">Reference proteome</keyword>
<dbReference type="AlphaFoldDB" id="A0AAV9H1V0"/>
<gene>
    <name evidence="2" type="ORF">QBC34DRAFT_391913</name>
</gene>
<protein>
    <recommendedName>
        <fullName evidence="4">Secreted protein</fullName>
    </recommendedName>
</protein>
<feature type="signal peptide" evidence="1">
    <location>
        <begin position="1"/>
        <end position="18"/>
    </location>
</feature>
<proteinExistence type="predicted"/>
<reference evidence="2" key="2">
    <citation type="submission" date="2023-05" db="EMBL/GenBank/DDBJ databases">
        <authorList>
            <consortium name="Lawrence Berkeley National Laboratory"/>
            <person name="Steindorff A."/>
            <person name="Hensen N."/>
            <person name="Bonometti L."/>
            <person name="Westerberg I."/>
            <person name="Brannstrom I.O."/>
            <person name="Guillou S."/>
            <person name="Cros-Aarteil S."/>
            <person name="Calhoun S."/>
            <person name="Haridas S."/>
            <person name="Kuo A."/>
            <person name="Mondo S."/>
            <person name="Pangilinan J."/>
            <person name="Riley R."/>
            <person name="Labutti K."/>
            <person name="Andreopoulos B."/>
            <person name="Lipzen A."/>
            <person name="Chen C."/>
            <person name="Yanf M."/>
            <person name="Daum C."/>
            <person name="Ng V."/>
            <person name="Clum A."/>
            <person name="Ohm R."/>
            <person name="Martin F."/>
            <person name="Silar P."/>
            <person name="Natvig D."/>
            <person name="Lalanne C."/>
            <person name="Gautier V."/>
            <person name="Ament-Velasquez S.L."/>
            <person name="Kruys A."/>
            <person name="Hutchinson M.I."/>
            <person name="Powell A.J."/>
            <person name="Barry K."/>
            <person name="Miller A.N."/>
            <person name="Grigoriev I.V."/>
            <person name="Debuchy R."/>
            <person name="Gladieux P."/>
            <person name="Thoren M.H."/>
            <person name="Johannesson H."/>
        </authorList>
    </citation>
    <scope>NUCLEOTIDE SEQUENCE</scope>
    <source>
        <strain evidence="2">PSN243</strain>
    </source>
</reference>
<keyword evidence="1" id="KW-0732">Signal</keyword>
<feature type="chain" id="PRO_5044012655" description="Secreted protein" evidence="1">
    <location>
        <begin position="19"/>
        <end position="81"/>
    </location>
</feature>
<organism evidence="2 3">
    <name type="scientific">Podospora aff. communis PSN243</name>
    <dbReference type="NCBI Taxonomy" id="3040156"/>
    <lineage>
        <taxon>Eukaryota</taxon>
        <taxon>Fungi</taxon>
        <taxon>Dikarya</taxon>
        <taxon>Ascomycota</taxon>
        <taxon>Pezizomycotina</taxon>
        <taxon>Sordariomycetes</taxon>
        <taxon>Sordariomycetidae</taxon>
        <taxon>Sordariales</taxon>
        <taxon>Podosporaceae</taxon>
        <taxon>Podospora</taxon>
    </lineage>
</organism>
<comment type="caution">
    <text evidence="2">The sequence shown here is derived from an EMBL/GenBank/DDBJ whole genome shotgun (WGS) entry which is preliminary data.</text>
</comment>
<feature type="non-terminal residue" evidence="2">
    <location>
        <position position="81"/>
    </location>
</feature>
<evidence type="ECO:0008006" key="4">
    <source>
        <dbReference type="Google" id="ProtNLM"/>
    </source>
</evidence>
<accession>A0AAV9H1V0</accession>
<evidence type="ECO:0000313" key="2">
    <source>
        <dbReference type="EMBL" id="KAK4454517.1"/>
    </source>
</evidence>
<name>A0AAV9H1V0_9PEZI</name>
<reference evidence="2" key="1">
    <citation type="journal article" date="2023" name="Mol. Phylogenet. Evol.">
        <title>Genome-scale phylogeny and comparative genomics of the fungal order Sordariales.</title>
        <authorList>
            <person name="Hensen N."/>
            <person name="Bonometti L."/>
            <person name="Westerberg I."/>
            <person name="Brannstrom I.O."/>
            <person name="Guillou S."/>
            <person name="Cros-Aarteil S."/>
            <person name="Calhoun S."/>
            <person name="Haridas S."/>
            <person name="Kuo A."/>
            <person name="Mondo S."/>
            <person name="Pangilinan J."/>
            <person name="Riley R."/>
            <person name="LaButti K."/>
            <person name="Andreopoulos B."/>
            <person name="Lipzen A."/>
            <person name="Chen C."/>
            <person name="Yan M."/>
            <person name="Daum C."/>
            <person name="Ng V."/>
            <person name="Clum A."/>
            <person name="Steindorff A."/>
            <person name="Ohm R.A."/>
            <person name="Martin F."/>
            <person name="Silar P."/>
            <person name="Natvig D.O."/>
            <person name="Lalanne C."/>
            <person name="Gautier V."/>
            <person name="Ament-Velasquez S.L."/>
            <person name="Kruys A."/>
            <person name="Hutchinson M.I."/>
            <person name="Powell A.J."/>
            <person name="Barry K."/>
            <person name="Miller A.N."/>
            <person name="Grigoriev I.V."/>
            <person name="Debuchy R."/>
            <person name="Gladieux P."/>
            <person name="Hiltunen Thoren M."/>
            <person name="Johannesson H."/>
        </authorList>
    </citation>
    <scope>NUCLEOTIDE SEQUENCE</scope>
    <source>
        <strain evidence="2">PSN243</strain>
    </source>
</reference>
<dbReference type="EMBL" id="MU865916">
    <property type="protein sequence ID" value="KAK4454517.1"/>
    <property type="molecule type" value="Genomic_DNA"/>
</dbReference>